<keyword evidence="2" id="KW-1185">Reference proteome</keyword>
<sequence>MALDRLAILHAAARQVAVGGHLLILSHAAPPPWAQHGHEHPDMPTVVGDLQALDPLTEWELKVAEIRQRPTVAPDGQPATLDDTVVFAQRLRLS</sequence>
<accession>A0A5R9AMN0</accession>
<comment type="caution">
    <text evidence="1">The sequence shown here is derived from an EMBL/GenBank/DDBJ whole genome shotgun (WGS) entry which is preliminary data.</text>
</comment>
<evidence type="ECO:0000313" key="2">
    <source>
        <dbReference type="Proteomes" id="UP000306544"/>
    </source>
</evidence>
<proteinExistence type="predicted"/>
<dbReference type="Proteomes" id="UP000306544">
    <property type="component" value="Unassembled WGS sequence"/>
</dbReference>
<dbReference type="AlphaFoldDB" id="A0A5R9AMN0"/>
<dbReference type="OrthoDB" id="9786503at2"/>
<evidence type="ECO:0000313" key="1">
    <source>
        <dbReference type="EMBL" id="TLP79887.1"/>
    </source>
</evidence>
<protein>
    <recommendedName>
        <fullName evidence="3">Class I SAM-dependent methyltransferase</fullName>
    </recommendedName>
</protein>
<reference evidence="1 2" key="1">
    <citation type="submission" date="2019-05" db="EMBL/GenBank/DDBJ databases">
        <title>Nesterenkonia sp. GY239, isolated from the Southern Atlantic Ocean.</title>
        <authorList>
            <person name="Zhang G."/>
        </authorList>
    </citation>
    <scope>NUCLEOTIDE SEQUENCE [LARGE SCALE GENOMIC DNA]</scope>
    <source>
        <strain evidence="1 2">GY239</strain>
    </source>
</reference>
<evidence type="ECO:0008006" key="3">
    <source>
        <dbReference type="Google" id="ProtNLM"/>
    </source>
</evidence>
<dbReference type="RefSeq" id="WP_138168851.1">
    <property type="nucleotide sequence ID" value="NZ_VAWA01000001.1"/>
</dbReference>
<organism evidence="1 2">
    <name type="scientific">Nesterenkonia sphaerica</name>
    <dbReference type="NCBI Taxonomy" id="1804988"/>
    <lineage>
        <taxon>Bacteria</taxon>
        <taxon>Bacillati</taxon>
        <taxon>Actinomycetota</taxon>
        <taxon>Actinomycetes</taxon>
        <taxon>Micrococcales</taxon>
        <taxon>Micrococcaceae</taxon>
        <taxon>Nesterenkonia</taxon>
    </lineage>
</organism>
<name>A0A5R9AMN0_9MICC</name>
<dbReference type="EMBL" id="VAWA01000001">
    <property type="protein sequence ID" value="TLP79887.1"/>
    <property type="molecule type" value="Genomic_DNA"/>
</dbReference>
<gene>
    <name evidence="1" type="ORF">FEF27_00405</name>
</gene>